<organism evidence="1 2">
    <name type="scientific">Flavobacterium profundi</name>
    <dbReference type="NCBI Taxonomy" id="1774945"/>
    <lineage>
        <taxon>Bacteria</taxon>
        <taxon>Pseudomonadati</taxon>
        <taxon>Bacteroidota</taxon>
        <taxon>Flavobacteriia</taxon>
        <taxon>Flavobacteriales</taxon>
        <taxon>Flavobacteriaceae</taxon>
        <taxon>Flavobacterium</taxon>
    </lineage>
</organism>
<dbReference type="RefSeq" id="WP_140998015.1">
    <property type="nucleotide sequence ID" value="NZ_VDCZ01000007.1"/>
</dbReference>
<reference evidence="2" key="1">
    <citation type="submission" date="2019-05" db="EMBL/GenBank/DDBJ databases">
        <title>Flavobacterium profundi sp. nov., isolated from a deep-sea seamount.</title>
        <authorList>
            <person name="Zhang D.-C."/>
        </authorList>
    </citation>
    <scope>NUCLEOTIDE SEQUENCE [LARGE SCALE GENOMIC DNA]</scope>
    <source>
        <strain evidence="2">TP390</strain>
    </source>
</reference>
<evidence type="ECO:0000313" key="1">
    <source>
        <dbReference type="EMBL" id="MVO09639.1"/>
    </source>
</evidence>
<dbReference type="EMBL" id="WQLW01000007">
    <property type="protein sequence ID" value="MVO09639.1"/>
    <property type="molecule type" value="Genomic_DNA"/>
</dbReference>
<dbReference type="AlphaFoldDB" id="A0A6I4ILM9"/>
<keyword evidence="2" id="KW-1185">Reference proteome</keyword>
<proteinExistence type="predicted"/>
<dbReference type="OrthoDB" id="9762853at2"/>
<evidence type="ECO:0000313" key="2">
    <source>
        <dbReference type="Proteomes" id="UP000431264"/>
    </source>
</evidence>
<name>A0A6I4ILM9_9FLAO</name>
<accession>A0A6I4ILM9</accession>
<protein>
    <submittedName>
        <fullName evidence="1">Uncharacterized protein</fullName>
    </submittedName>
</protein>
<sequence length="1058" mass="121976">MKNCNSILSIHEGMGTTQNDRVKPALDVHFFLLEERNEQDFILFVQRLSKYVKFFNEFDTHEGDWSAFYQKESTAILIYLASWNIEILQQTFEIKKNEIYLNTDFAIQKDILLTYFNQIESEYNSFLKSATLLDDEIIEKENLIASSYLITNKLVAIYALIEATTDIPALLKNYVFIKTTQQLFGLLLSWKNFSEKAIANQLQNYSKHTPHFALFLAFLKLLQVVKDKINEFTKQQLDFYYKDVLKIETKEAQPDYVHLVIEPFQTKPFLISKDTLFLGGKNAIGQKKYYAATQDVVINQIKLNSFLSYSRQADTFFNANKLLEANGQNKSFDVFTNEKSVFKEGFMIASPILFLQSGERHIYLRFNETNHTASDFDFYLTGEKGSIEVTQKSDINNFFPNKKYIHLVIPATEKAILPFDAKLHEGFQVATSFPVLKIIPKNKNVLTYLQSVAITIAVRNFKSYVLNSDFGSINVEKAFYPFGEFPKNGNGMNLSSNEFFMKKNAIASLKVDTLLSDKRELIEDYVEIYTGKEVKDWMENKVTLFQLNNGKWEKETTSNLQKITNEYPLEEYHFDAIATDTIVSNGKIRIQLNHSDFDGEKYMQRYIAASQDKKVLPYKPRIEEFVFNYTVSEKIDLTIDTKTANPIAIFQVEPFGYTLKKNQKLRFATLQEKQGYVYFGFEKVAPNDGLNFLIQLEEGTANPFLEPAALSWHYLSNNTWQVLEQNAIGDETYSLTQSGLVSITVPPFEASTNTSLTPDLFWLRLSISNTQAICKFLGVHVQAFKAVLTDFENSNAVFLEPTPKETITKAYKTLSGVKKIIQPYVSFNGVAAEQDEHLYMRSSERLRHKDKAITTWDYERIILEAFPEVYRIKTLNHYRYDTKISNVAAGYVTLIPIAKTSLSDQVNWKPLLSLNKMQRIKEYLYTKASSQVRINVKPPQLERVEVSFKVKYHVIAGVDTRLYTAQLMETINAYLSPWAYEVFDDINFADEIAFSSLIQLIDNQEYVDYITDFKVTQYQLDENGDIIGSAIQNLAQIVPQSDFTLFAPTETHHIQEIK</sequence>
<gene>
    <name evidence="1" type="ORF">GOQ30_10750</name>
</gene>
<comment type="caution">
    <text evidence="1">The sequence shown here is derived from an EMBL/GenBank/DDBJ whole genome shotgun (WGS) entry which is preliminary data.</text>
</comment>
<dbReference type="Proteomes" id="UP000431264">
    <property type="component" value="Unassembled WGS sequence"/>
</dbReference>